<evidence type="ECO:0000256" key="1">
    <source>
        <dbReference type="SAM" id="MobiDB-lite"/>
    </source>
</evidence>
<reference evidence="2" key="1">
    <citation type="submission" date="2021-07" db="EMBL/GenBank/DDBJ databases">
        <authorList>
            <person name="Durling M."/>
        </authorList>
    </citation>
    <scope>NUCLEOTIDE SEQUENCE</scope>
</reference>
<name>A0A9N9PQQ1_9HELO</name>
<evidence type="ECO:0000313" key="2">
    <source>
        <dbReference type="EMBL" id="CAG8956031.1"/>
    </source>
</evidence>
<comment type="caution">
    <text evidence="2">The sequence shown here is derived from an EMBL/GenBank/DDBJ whole genome shotgun (WGS) entry which is preliminary data.</text>
</comment>
<accession>A0A9N9PQQ1</accession>
<feature type="compositionally biased region" description="Basic and acidic residues" evidence="1">
    <location>
        <begin position="25"/>
        <end position="36"/>
    </location>
</feature>
<feature type="region of interest" description="Disordered" evidence="1">
    <location>
        <begin position="56"/>
        <end position="80"/>
    </location>
</feature>
<dbReference type="AlphaFoldDB" id="A0A9N9PQQ1"/>
<dbReference type="Proteomes" id="UP000696280">
    <property type="component" value="Unassembled WGS sequence"/>
</dbReference>
<proteinExistence type="predicted"/>
<feature type="compositionally biased region" description="Pro residues" evidence="1">
    <location>
        <begin position="60"/>
        <end position="74"/>
    </location>
</feature>
<sequence length="80" mass="8397">MTITTDRVVPGRSDDCKLCSPSSRSKPDRASRERRWVRVGSRSTTTLFDAIADINTGPAAPAPAPAPIPVPAPAPASDRG</sequence>
<protein>
    <submittedName>
        <fullName evidence="2">Uncharacterized protein</fullName>
    </submittedName>
</protein>
<organism evidence="2 3">
    <name type="scientific">Hymenoscyphus fraxineus</name>
    <dbReference type="NCBI Taxonomy" id="746836"/>
    <lineage>
        <taxon>Eukaryota</taxon>
        <taxon>Fungi</taxon>
        <taxon>Dikarya</taxon>
        <taxon>Ascomycota</taxon>
        <taxon>Pezizomycotina</taxon>
        <taxon>Leotiomycetes</taxon>
        <taxon>Helotiales</taxon>
        <taxon>Helotiaceae</taxon>
        <taxon>Hymenoscyphus</taxon>
    </lineage>
</organism>
<feature type="region of interest" description="Disordered" evidence="1">
    <location>
        <begin position="1"/>
        <end position="36"/>
    </location>
</feature>
<keyword evidence="3" id="KW-1185">Reference proteome</keyword>
<gene>
    <name evidence="2" type="ORF">HYFRA_00008887</name>
</gene>
<dbReference type="EMBL" id="CAJVRL010000067">
    <property type="protein sequence ID" value="CAG8956031.1"/>
    <property type="molecule type" value="Genomic_DNA"/>
</dbReference>
<evidence type="ECO:0000313" key="3">
    <source>
        <dbReference type="Proteomes" id="UP000696280"/>
    </source>
</evidence>